<accession>A0A849IC97</accession>
<evidence type="ECO:0000313" key="2">
    <source>
        <dbReference type="EMBL" id="NNM75028.1"/>
    </source>
</evidence>
<dbReference type="EMBL" id="JABEPP010000007">
    <property type="protein sequence ID" value="NNM75028.1"/>
    <property type="molecule type" value="Genomic_DNA"/>
</dbReference>
<proteinExistence type="predicted"/>
<keyword evidence="3" id="KW-1185">Reference proteome</keyword>
<evidence type="ECO:0000313" key="3">
    <source>
        <dbReference type="Proteomes" id="UP000564885"/>
    </source>
</evidence>
<reference evidence="2 3" key="1">
    <citation type="submission" date="2020-04" db="EMBL/GenBank/DDBJ databases">
        <title>Enterovirga sp. isolate from soil.</title>
        <authorList>
            <person name="Chea S."/>
            <person name="Kim D.-U."/>
        </authorList>
    </citation>
    <scope>NUCLEOTIDE SEQUENCE [LARGE SCALE GENOMIC DNA]</scope>
    <source>
        <strain evidence="2 3">DB1703</strain>
    </source>
</reference>
<dbReference type="AlphaFoldDB" id="A0A849IC97"/>
<organism evidence="2 3">
    <name type="scientific">Enterovirga aerilata</name>
    <dbReference type="NCBI Taxonomy" id="2730920"/>
    <lineage>
        <taxon>Bacteria</taxon>
        <taxon>Pseudomonadati</taxon>
        <taxon>Pseudomonadota</taxon>
        <taxon>Alphaproteobacteria</taxon>
        <taxon>Hyphomicrobiales</taxon>
        <taxon>Methylobacteriaceae</taxon>
        <taxon>Enterovirga</taxon>
    </lineage>
</organism>
<protein>
    <submittedName>
        <fullName evidence="2">Uncharacterized protein</fullName>
    </submittedName>
</protein>
<dbReference type="Proteomes" id="UP000564885">
    <property type="component" value="Unassembled WGS sequence"/>
</dbReference>
<sequence length="124" mass="13915">MTALSFTTDTRRLARLLEDRETERVGKLPLARDIVARRAGCAPGTLENLRKGRLKRIEGWLHRKLEALLVREIEAEIKRLTNELEAYRRAGGDAAQAPQMARLVAAVEEAQRLIGASQSSEVLR</sequence>
<gene>
    <name evidence="2" type="ORF">HJG44_21945</name>
</gene>
<keyword evidence="1" id="KW-0175">Coiled coil</keyword>
<feature type="coiled-coil region" evidence="1">
    <location>
        <begin position="63"/>
        <end position="90"/>
    </location>
</feature>
<name>A0A849IC97_9HYPH</name>
<comment type="caution">
    <text evidence="2">The sequence shown here is derived from an EMBL/GenBank/DDBJ whole genome shotgun (WGS) entry which is preliminary data.</text>
</comment>
<evidence type="ECO:0000256" key="1">
    <source>
        <dbReference type="SAM" id="Coils"/>
    </source>
</evidence>